<feature type="domain" description="CUB" evidence="6">
    <location>
        <begin position="117"/>
        <end position="239"/>
    </location>
</feature>
<feature type="domain" description="CUB" evidence="6">
    <location>
        <begin position="863"/>
        <end position="985"/>
    </location>
</feature>
<keyword evidence="8" id="KW-1185">Reference proteome</keyword>
<evidence type="ECO:0000256" key="2">
    <source>
        <dbReference type="ARBA" id="ARBA00023157"/>
    </source>
</evidence>
<dbReference type="SUPFAM" id="SSF49854">
    <property type="entry name" value="Spermadhesin, CUB domain"/>
    <property type="match status" value="8"/>
</dbReference>
<evidence type="ECO:0000259" key="6">
    <source>
        <dbReference type="PROSITE" id="PS01180"/>
    </source>
</evidence>
<sequence>MRDITRATYLARHTEHLPATGLLPDGGNDQCLWQISAGNSGKTVVLTVEFYDIEEDGGCEDYLRIEGSTTKATKICGEDFSHPLMTFRDTNFNVSFTSPDDTLRRGFVFSIVLEKPCHTNTSTMLEADVNVQSISSEGYPNHYTWNRQSGNYKCEWHIEARDGSAGILLDLHMDGLSIGTQLNIYDGCDNTGTKLYPTMNATQVTGAERTQVATGNSTFIEFIVESVGGQGFRINYLSVPASDNSQSCSGASDFTLNATDHLQFITSTNFPKLYDGDLTCKWNLIDGFSGRGVFLKLHLYHIECTNDKLVITDADGITTKCSDELITSPENFTSGSFVLDFLSNANVQEHGFVLSYILGPPCNGSEVRLAGNENIKEFTSPLYPENYPSAIPIGSYVCNWLIESSDNVANLLLAIEIKNLTAGDTLEIFQGNVLGTRLYPANGADLTFAPKFEVSPGKSAVLKFSVTSSANSGFIVKYMAQRPVDTTPACSVSNRQLTATSSPAYLTSPNFPDDYLNNQQCTWSIDDGGSYRGVILQLLLYQIQNATNCEEDELVIRKGSTKEEVKRCSDTLVTATENYTDSSFEIYFKTDQTIAKTGFQLRYIIDAPCNDSVIELNSISALKKLISPEYPKYPGALYSGPYTCYFVIAPQYGADGNLMSFNLSGIDAADSIVIYDGRNNSGTVIYPPNRRKRSTGISNQVFVSNSASSAFIQFTVSSPTGSTGFVVDYISHPVTNNTGSCNISVSQLVATSTIQYITSANFPALYPRDQNCNWHISNGNSGIDVLFTLITFQIQENGSACDGDKLNVQQGPSRSPNVRCSDSLVLSPEVFKSSSFDIEFTSDSTTTANEHGFLFSYILNIPCQGGPSVLSADVNLGNFSSPEYPSNYPSTAFIGNYTCNWLIRAKEPGAGILLIVNMEGLNAGDTLLIYSGTNASGTRRYPTTVDLQSNTSASVLHFAPGSLAFVSFTATTTANKGFYITYMAIKPSNTAVSCADNAVLPLIATTTVQYITTPNFPEMYTSGLSCRWTISRGNVNADVILTVIILHTEADVCTNDTLVIKGEGASAINLCSDQVSTTEIEYRYRSYGIEFDTNIDDNNRGFVISYLLGPEQPRYTRSEKIGIAIAASVGPAVLFLVLAIVIIAVCFRRKLDNRKRRPRQRRNVYENGGFMNGHLSGANGHSSFNKQDLHMVKTEQETSPTWVKMFRSPSSSPYTRYERPHSK</sequence>
<keyword evidence="5" id="KW-0472">Membrane</keyword>
<dbReference type="Pfam" id="PF00431">
    <property type="entry name" value="CUB"/>
    <property type="match status" value="5"/>
</dbReference>
<evidence type="ECO:0000256" key="1">
    <source>
        <dbReference type="ARBA" id="ARBA00022737"/>
    </source>
</evidence>
<evidence type="ECO:0000313" key="8">
    <source>
        <dbReference type="Proteomes" id="UP000242188"/>
    </source>
</evidence>
<feature type="region of interest" description="Disordered" evidence="4">
    <location>
        <begin position="1200"/>
        <end position="1223"/>
    </location>
</feature>
<dbReference type="InterPro" id="IPR035914">
    <property type="entry name" value="Sperma_CUB_dom_sf"/>
</dbReference>
<dbReference type="EMBL" id="NEDP02002907">
    <property type="protein sequence ID" value="OWF49861.1"/>
    <property type="molecule type" value="Genomic_DNA"/>
</dbReference>
<organism evidence="7 8">
    <name type="scientific">Mizuhopecten yessoensis</name>
    <name type="common">Japanese scallop</name>
    <name type="synonym">Patinopecten yessoensis</name>
    <dbReference type="NCBI Taxonomy" id="6573"/>
    <lineage>
        <taxon>Eukaryota</taxon>
        <taxon>Metazoa</taxon>
        <taxon>Spiralia</taxon>
        <taxon>Lophotrochozoa</taxon>
        <taxon>Mollusca</taxon>
        <taxon>Bivalvia</taxon>
        <taxon>Autobranchia</taxon>
        <taxon>Pteriomorphia</taxon>
        <taxon>Pectinida</taxon>
        <taxon>Pectinoidea</taxon>
        <taxon>Pectinidae</taxon>
        <taxon>Mizuhopecten</taxon>
    </lineage>
</organism>
<keyword evidence="5" id="KW-0812">Transmembrane</keyword>
<dbReference type="PANTHER" id="PTHR24251">
    <property type="entry name" value="OVOCHYMASE-RELATED"/>
    <property type="match status" value="1"/>
</dbReference>
<dbReference type="CDD" id="cd00041">
    <property type="entry name" value="CUB"/>
    <property type="match status" value="4"/>
</dbReference>
<keyword evidence="1" id="KW-0677">Repeat</keyword>
<dbReference type="Gene3D" id="2.60.120.290">
    <property type="entry name" value="Spermadhesin, CUB domain"/>
    <property type="match status" value="8"/>
</dbReference>
<feature type="domain" description="CUB" evidence="6">
    <location>
        <begin position="490"/>
        <end position="606"/>
    </location>
</feature>
<dbReference type="PROSITE" id="PS01180">
    <property type="entry name" value="CUB"/>
    <property type="match status" value="8"/>
</dbReference>
<name>A0A210QMC4_MIZYE</name>
<dbReference type="OrthoDB" id="6345439at2759"/>
<comment type="caution">
    <text evidence="3">Lacks conserved residue(s) required for the propagation of feature annotation.</text>
</comment>
<evidence type="ECO:0000313" key="7">
    <source>
        <dbReference type="EMBL" id="OWF49861.1"/>
    </source>
</evidence>
<keyword evidence="2 3" id="KW-1015">Disulfide bond</keyword>
<feature type="domain" description="CUB" evidence="6">
    <location>
        <begin position="741"/>
        <end position="860"/>
    </location>
</feature>
<dbReference type="AlphaFoldDB" id="A0A210QMC4"/>
<evidence type="ECO:0000256" key="5">
    <source>
        <dbReference type="SAM" id="Phobius"/>
    </source>
</evidence>
<feature type="domain" description="CUB" evidence="6">
    <location>
        <begin position="1"/>
        <end position="114"/>
    </location>
</feature>
<feature type="domain" description="CUB" evidence="6">
    <location>
        <begin position="994"/>
        <end position="1109"/>
    </location>
</feature>
<dbReference type="InterPro" id="IPR000859">
    <property type="entry name" value="CUB_dom"/>
</dbReference>
<keyword evidence="5" id="KW-1133">Transmembrane helix</keyword>
<dbReference type="PANTHER" id="PTHR24251:SF37">
    <property type="entry name" value="CUB DOMAIN-CONTAINING PROTEIN"/>
    <property type="match status" value="1"/>
</dbReference>
<comment type="caution">
    <text evidence="7">The sequence shown here is derived from an EMBL/GenBank/DDBJ whole genome shotgun (WGS) entry which is preliminary data.</text>
</comment>
<feature type="transmembrane region" description="Helical" evidence="5">
    <location>
        <begin position="1121"/>
        <end position="1147"/>
    </location>
</feature>
<protein>
    <submittedName>
        <fullName evidence="7">Cubilin</fullName>
    </submittedName>
</protein>
<feature type="disulfide bond" evidence="3">
    <location>
        <begin position="304"/>
        <end position="321"/>
    </location>
</feature>
<proteinExistence type="predicted"/>
<dbReference type="Proteomes" id="UP000242188">
    <property type="component" value="Unassembled WGS sequence"/>
</dbReference>
<feature type="domain" description="CUB" evidence="6">
    <location>
        <begin position="248"/>
        <end position="359"/>
    </location>
</feature>
<accession>A0A210QMC4</accession>
<dbReference type="SMART" id="SM00042">
    <property type="entry name" value="CUB"/>
    <property type="match status" value="8"/>
</dbReference>
<feature type="domain" description="CUB" evidence="6">
    <location>
        <begin position="362"/>
        <end position="481"/>
    </location>
</feature>
<gene>
    <name evidence="7" type="ORF">KP79_PYT03812</name>
</gene>
<reference evidence="7 8" key="1">
    <citation type="journal article" date="2017" name="Nat. Ecol. Evol.">
        <title>Scallop genome provides insights into evolution of bilaterian karyotype and development.</title>
        <authorList>
            <person name="Wang S."/>
            <person name="Zhang J."/>
            <person name="Jiao W."/>
            <person name="Li J."/>
            <person name="Xun X."/>
            <person name="Sun Y."/>
            <person name="Guo X."/>
            <person name="Huan P."/>
            <person name="Dong B."/>
            <person name="Zhang L."/>
            <person name="Hu X."/>
            <person name="Sun X."/>
            <person name="Wang J."/>
            <person name="Zhao C."/>
            <person name="Wang Y."/>
            <person name="Wang D."/>
            <person name="Huang X."/>
            <person name="Wang R."/>
            <person name="Lv J."/>
            <person name="Li Y."/>
            <person name="Zhang Z."/>
            <person name="Liu B."/>
            <person name="Lu W."/>
            <person name="Hui Y."/>
            <person name="Liang J."/>
            <person name="Zhou Z."/>
            <person name="Hou R."/>
            <person name="Li X."/>
            <person name="Liu Y."/>
            <person name="Li H."/>
            <person name="Ning X."/>
            <person name="Lin Y."/>
            <person name="Zhao L."/>
            <person name="Xing Q."/>
            <person name="Dou J."/>
            <person name="Li Y."/>
            <person name="Mao J."/>
            <person name="Guo H."/>
            <person name="Dou H."/>
            <person name="Li T."/>
            <person name="Mu C."/>
            <person name="Jiang W."/>
            <person name="Fu Q."/>
            <person name="Fu X."/>
            <person name="Miao Y."/>
            <person name="Liu J."/>
            <person name="Yu Q."/>
            <person name="Li R."/>
            <person name="Liao H."/>
            <person name="Li X."/>
            <person name="Kong Y."/>
            <person name="Jiang Z."/>
            <person name="Chourrout D."/>
            <person name="Li R."/>
            <person name="Bao Z."/>
        </authorList>
    </citation>
    <scope>NUCLEOTIDE SEQUENCE [LARGE SCALE GENOMIC DNA]</scope>
    <source>
        <strain evidence="7 8">PY_sf001</strain>
    </source>
</reference>
<evidence type="ECO:0000256" key="4">
    <source>
        <dbReference type="SAM" id="MobiDB-lite"/>
    </source>
</evidence>
<evidence type="ECO:0000256" key="3">
    <source>
        <dbReference type="PROSITE-ProRule" id="PRU00059"/>
    </source>
</evidence>